<name>A0A015KZL7_RHIIW</name>
<dbReference type="GO" id="GO:0004672">
    <property type="term" value="F:protein kinase activity"/>
    <property type="evidence" value="ECO:0007669"/>
    <property type="project" value="InterPro"/>
</dbReference>
<sequence>MQLKVKSNSNMIFEWIPYDQFDNIKKINDENFAKIYSAIWKNDFYYYKYLYEKEIIRRIESKVNLKYSQNITCEDKKKFILKQLDDSQNIATEFLDVIKKYSIKSCDEILTVYGISQDPDKGGNLYNFINKQYEKFDWFQCYMYYYWSYENQMVHRDLHTGNILSISADLFISICISDMGLCGKADNIDKTNVYGVMPYVAPEVLRGNSYTQAADIYSFGMIMYFIATGRQPFSNHAHDEVLALDICNGIRPDINDQEAPKCYIDLMKWCWNSNPDNRPNVAEVHKLVDIFHLNTCGEQRDYDIQEQFKKANKYKKSNYFLEGRRKSAIHSQAVYTSQLLNSLQKVFLILNV</sequence>
<protein>
    <submittedName>
        <fullName evidence="2">Mkk2p</fullName>
    </submittedName>
</protein>
<organism evidence="2 3">
    <name type="scientific">Rhizophagus irregularis (strain DAOM 197198w)</name>
    <name type="common">Glomus intraradices</name>
    <dbReference type="NCBI Taxonomy" id="1432141"/>
    <lineage>
        <taxon>Eukaryota</taxon>
        <taxon>Fungi</taxon>
        <taxon>Fungi incertae sedis</taxon>
        <taxon>Mucoromycota</taxon>
        <taxon>Glomeromycotina</taxon>
        <taxon>Glomeromycetes</taxon>
        <taxon>Glomerales</taxon>
        <taxon>Glomeraceae</taxon>
        <taxon>Rhizophagus</taxon>
    </lineage>
</organism>
<dbReference type="PROSITE" id="PS50011">
    <property type="entry name" value="PROTEIN_KINASE_DOM"/>
    <property type="match status" value="1"/>
</dbReference>
<evidence type="ECO:0000259" key="1">
    <source>
        <dbReference type="PROSITE" id="PS50011"/>
    </source>
</evidence>
<dbReference type="OrthoDB" id="4062651at2759"/>
<dbReference type="InterPro" id="IPR000719">
    <property type="entry name" value="Prot_kinase_dom"/>
</dbReference>
<dbReference type="GO" id="GO:0005524">
    <property type="term" value="F:ATP binding"/>
    <property type="evidence" value="ECO:0007669"/>
    <property type="project" value="InterPro"/>
</dbReference>
<dbReference type="InterPro" id="IPR050167">
    <property type="entry name" value="Ser_Thr_protein_kinase"/>
</dbReference>
<proteinExistence type="predicted"/>
<dbReference type="GO" id="GO:0005737">
    <property type="term" value="C:cytoplasm"/>
    <property type="evidence" value="ECO:0007669"/>
    <property type="project" value="TreeGrafter"/>
</dbReference>
<dbReference type="SUPFAM" id="SSF56112">
    <property type="entry name" value="Protein kinase-like (PK-like)"/>
    <property type="match status" value="1"/>
</dbReference>
<dbReference type="InterPro" id="IPR001245">
    <property type="entry name" value="Ser-Thr/Tyr_kinase_cat_dom"/>
</dbReference>
<gene>
    <name evidence="2" type="ORF">RirG_064010</name>
</gene>
<feature type="domain" description="Protein kinase" evidence="1">
    <location>
        <begin position="21"/>
        <end position="288"/>
    </location>
</feature>
<comment type="caution">
    <text evidence="2">The sequence shown here is derived from an EMBL/GenBank/DDBJ whole genome shotgun (WGS) entry which is preliminary data.</text>
</comment>
<dbReference type="EMBL" id="JEMT01014899">
    <property type="protein sequence ID" value="EXX73019.1"/>
    <property type="molecule type" value="Genomic_DNA"/>
</dbReference>
<evidence type="ECO:0000313" key="3">
    <source>
        <dbReference type="Proteomes" id="UP000022910"/>
    </source>
</evidence>
<dbReference type="GO" id="GO:0007165">
    <property type="term" value="P:signal transduction"/>
    <property type="evidence" value="ECO:0007669"/>
    <property type="project" value="TreeGrafter"/>
</dbReference>
<evidence type="ECO:0000313" key="2">
    <source>
        <dbReference type="EMBL" id="EXX73019.1"/>
    </source>
</evidence>
<reference evidence="2 3" key="1">
    <citation type="submission" date="2014-02" db="EMBL/GenBank/DDBJ databases">
        <title>Single nucleus genome sequencing reveals high similarity among nuclei of an endomycorrhizal fungus.</title>
        <authorList>
            <person name="Lin K."/>
            <person name="Geurts R."/>
            <person name="Zhang Z."/>
            <person name="Limpens E."/>
            <person name="Saunders D.G."/>
            <person name="Mu D."/>
            <person name="Pang E."/>
            <person name="Cao H."/>
            <person name="Cha H."/>
            <person name="Lin T."/>
            <person name="Zhou Q."/>
            <person name="Shang Y."/>
            <person name="Li Y."/>
            <person name="Ivanov S."/>
            <person name="Sharma T."/>
            <person name="Velzen R.V."/>
            <person name="Ruijter N.D."/>
            <person name="Aanen D.K."/>
            <person name="Win J."/>
            <person name="Kamoun S."/>
            <person name="Bisseling T."/>
            <person name="Huang S."/>
        </authorList>
    </citation>
    <scope>NUCLEOTIDE SEQUENCE [LARGE SCALE GENOMIC DNA]</scope>
    <source>
        <strain evidence="3">DAOM197198w</strain>
    </source>
</reference>
<keyword evidence="3" id="KW-1185">Reference proteome</keyword>
<accession>A0A015KZL7</accession>
<dbReference type="InterPro" id="IPR011009">
    <property type="entry name" value="Kinase-like_dom_sf"/>
</dbReference>
<dbReference type="Pfam" id="PF07714">
    <property type="entry name" value="PK_Tyr_Ser-Thr"/>
    <property type="match status" value="1"/>
</dbReference>
<dbReference type="AlphaFoldDB" id="A0A015KZL7"/>
<dbReference type="HOGENOM" id="CLU_000288_7_34_1"/>
<dbReference type="Gene3D" id="1.10.510.10">
    <property type="entry name" value="Transferase(Phosphotransferase) domain 1"/>
    <property type="match status" value="1"/>
</dbReference>
<dbReference type="PANTHER" id="PTHR23257">
    <property type="entry name" value="SERINE-THREONINE PROTEIN KINASE"/>
    <property type="match status" value="1"/>
</dbReference>
<dbReference type="Proteomes" id="UP000022910">
    <property type="component" value="Unassembled WGS sequence"/>
</dbReference>